<dbReference type="EMBL" id="CP141615">
    <property type="protein sequence ID" value="WRP17067.1"/>
    <property type="molecule type" value="Genomic_DNA"/>
</dbReference>
<evidence type="ECO:0000313" key="7">
    <source>
        <dbReference type="EMBL" id="WRP17067.1"/>
    </source>
</evidence>
<dbReference type="Proteomes" id="UP001332192">
    <property type="component" value="Chromosome"/>
</dbReference>
<gene>
    <name evidence="7" type="ORF">U7230_13410</name>
</gene>
<evidence type="ECO:0000256" key="1">
    <source>
        <dbReference type="ARBA" id="ARBA00005417"/>
    </source>
</evidence>
<feature type="compositionally biased region" description="Basic and acidic residues" evidence="5">
    <location>
        <begin position="20"/>
        <end position="31"/>
    </location>
</feature>
<dbReference type="PANTHER" id="PTHR42711">
    <property type="entry name" value="ABC TRANSPORTER ATP-BINDING PROTEIN"/>
    <property type="match status" value="1"/>
</dbReference>
<dbReference type="SMART" id="SM00382">
    <property type="entry name" value="AAA"/>
    <property type="match status" value="1"/>
</dbReference>
<name>A0ABZ1BW84_9FIRM</name>
<reference evidence="7 8" key="1">
    <citation type="journal article" date="2024" name="Front. Microbiol.">
        <title>Novel thermophilic genera Geochorda gen. nov. and Carboxydochorda gen. nov. from the deep terrestrial subsurface reveal the ecophysiological diversity in the class Limnochordia.</title>
        <authorList>
            <person name="Karnachuk O.V."/>
            <person name="Lukina A.P."/>
            <person name="Avakyan M.R."/>
            <person name="Kadnikov V.V."/>
            <person name="Begmatov S."/>
            <person name="Beletsky A.V."/>
            <person name="Vlasova K.G."/>
            <person name="Novikov A.A."/>
            <person name="Shcherbakova V.A."/>
            <person name="Mardanov A.V."/>
            <person name="Ravin N.V."/>
        </authorList>
    </citation>
    <scope>NUCLEOTIDE SEQUENCE [LARGE SCALE GENOMIC DNA]</scope>
    <source>
        <strain evidence="7 8">L945</strain>
    </source>
</reference>
<comment type="similarity">
    <text evidence="1">Belongs to the ABC transporter superfamily.</text>
</comment>
<protein>
    <submittedName>
        <fullName evidence="7">ABC transporter ATP-binding protein</fullName>
    </submittedName>
</protein>
<dbReference type="Gene3D" id="3.40.50.300">
    <property type="entry name" value="P-loop containing nucleotide triphosphate hydrolases"/>
    <property type="match status" value="1"/>
</dbReference>
<keyword evidence="4 7" id="KW-0067">ATP-binding</keyword>
<dbReference type="Pfam" id="PF00005">
    <property type="entry name" value="ABC_tran"/>
    <property type="match status" value="1"/>
</dbReference>
<dbReference type="InterPro" id="IPR027417">
    <property type="entry name" value="P-loop_NTPase"/>
</dbReference>
<organism evidence="7 8">
    <name type="scientific">Carboxydichorda subterranea</name>
    <dbReference type="NCBI Taxonomy" id="3109565"/>
    <lineage>
        <taxon>Bacteria</taxon>
        <taxon>Bacillati</taxon>
        <taxon>Bacillota</taxon>
        <taxon>Limnochordia</taxon>
        <taxon>Limnochordales</taxon>
        <taxon>Geochordaceae</taxon>
        <taxon>Carboxydichorda</taxon>
    </lineage>
</organism>
<keyword evidence="3" id="KW-0547">Nucleotide-binding</keyword>
<keyword evidence="8" id="KW-1185">Reference proteome</keyword>
<evidence type="ECO:0000256" key="3">
    <source>
        <dbReference type="ARBA" id="ARBA00022741"/>
    </source>
</evidence>
<evidence type="ECO:0000256" key="5">
    <source>
        <dbReference type="SAM" id="MobiDB-lite"/>
    </source>
</evidence>
<keyword evidence="2" id="KW-0813">Transport</keyword>
<evidence type="ECO:0000259" key="6">
    <source>
        <dbReference type="PROSITE" id="PS50893"/>
    </source>
</evidence>
<dbReference type="InterPro" id="IPR003439">
    <property type="entry name" value="ABC_transporter-like_ATP-bd"/>
</dbReference>
<proteinExistence type="inferred from homology"/>
<evidence type="ECO:0000313" key="8">
    <source>
        <dbReference type="Proteomes" id="UP001332192"/>
    </source>
</evidence>
<dbReference type="SUPFAM" id="SSF52540">
    <property type="entry name" value="P-loop containing nucleoside triphosphate hydrolases"/>
    <property type="match status" value="1"/>
</dbReference>
<dbReference type="PANTHER" id="PTHR42711:SF5">
    <property type="entry name" value="ABC TRANSPORTER ATP-BINDING PROTEIN NATA"/>
    <property type="match status" value="1"/>
</dbReference>
<dbReference type="RefSeq" id="WP_324716339.1">
    <property type="nucleotide sequence ID" value="NZ_CP141615.1"/>
</dbReference>
<dbReference type="InterPro" id="IPR003593">
    <property type="entry name" value="AAA+_ATPase"/>
</dbReference>
<accession>A0ABZ1BW84</accession>
<evidence type="ECO:0000256" key="2">
    <source>
        <dbReference type="ARBA" id="ARBA00022448"/>
    </source>
</evidence>
<dbReference type="GO" id="GO:0005524">
    <property type="term" value="F:ATP binding"/>
    <property type="evidence" value="ECO:0007669"/>
    <property type="project" value="UniProtKB-KW"/>
</dbReference>
<evidence type="ECO:0000256" key="4">
    <source>
        <dbReference type="ARBA" id="ARBA00022840"/>
    </source>
</evidence>
<dbReference type="InterPro" id="IPR050763">
    <property type="entry name" value="ABC_transporter_ATP-binding"/>
</dbReference>
<sequence>MAFEPRDDDAVVCTGLTKHFWETPGNDREPPAPDGSGAATGNGHDHEGSPAAAVPRRAAAAAWRRLWPGRRPRRRVAAVDGIDLVVRRGEIFGIIGPNGSGKSTLIRLMATLLIPDGGTIRIFGHDVAREQLAVRRLINRVSVEASFFKKLSALENLSYAARLYDVPPRDARREALRILHRLGLAEAKLACPLEELSRGMQQKVAIARALLTSPVLLLLDEPTTGLDPRSKREVQEFVLEVRQQHDATVILTTHDMDEAERLCDRVAFIMHGKIVAQGSPEQLKRSAPGGRAATLEELFLMLTGSDWKSVVHTEEEA</sequence>
<feature type="domain" description="ABC transporter" evidence="6">
    <location>
        <begin position="64"/>
        <end position="296"/>
    </location>
</feature>
<dbReference type="PROSITE" id="PS50893">
    <property type="entry name" value="ABC_TRANSPORTER_2"/>
    <property type="match status" value="1"/>
</dbReference>
<feature type="region of interest" description="Disordered" evidence="5">
    <location>
        <begin position="20"/>
        <end position="54"/>
    </location>
</feature>